<name>A0A4Y8PPD5_9BACL</name>
<reference evidence="10 11" key="1">
    <citation type="submission" date="2017-03" db="EMBL/GenBank/DDBJ databases">
        <title>Isolation of Levoglucosan Utilizing Bacteria.</title>
        <authorList>
            <person name="Arya A.S."/>
        </authorList>
    </citation>
    <scope>NUCLEOTIDE SEQUENCE [LARGE SCALE GENOMIC DNA]</scope>
    <source>
        <strain evidence="10 11">MEC069</strain>
    </source>
</reference>
<keyword evidence="11" id="KW-1185">Reference proteome</keyword>
<dbReference type="Gene3D" id="1.20.1720.10">
    <property type="entry name" value="Multidrug resistance protein D"/>
    <property type="match status" value="1"/>
</dbReference>
<evidence type="ECO:0000256" key="1">
    <source>
        <dbReference type="ARBA" id="ARBA00004651"/>
    </source>
</evidence>
<feature type="transmembrane region" description="Helical" evidence="8">
    <location>
        <begin position="230"/>
        <end position="253"/>
    </location>
</feature>
<evidence type="ECO:0000256" key="6">
    <source>
        <dbReference type="ARBA" id="ARBA00023136"/>
    </source>
</evidence>
<dbReference type="PANTHER" id="PTHR42718">
    <property type="entry name" value="MAJOR FACILITATOR SUPERFAMILY MULTIDRUG TRANSPORTER MFSC"/>
    <property type="match status" value="1"/>
</dbReference>
<evidence type="ECO:0000256" key="4">
    <source>
        <dbReference type="ARBA" id="ARBA00022692"/>
    </source>
</evidence>
<dbReference type="InterPro" id="IPR036259">
    <property type="entry name" value="MFS_trans_sf"/>
</dbReference>
<organism evidence="10 11">
    <name type="scientific">Paenibacillus athensensis</name>
    <dbReference type="NCBI Taxonomy" id="1967502"/>
    <lineage>
        <taxon>Bacteria</taxon>
        <taxon>Bacillati</taxon>
        <taxon>Bacillota</taxon>
        <taxon>Bacilli</taxon>
        <taxon>Bacillales</taxon>
        <taxon>Paenibacillaceae</taxon>
        <taxon>Paenibacillus</taxon>
    </lineage>
</organism>
<feature type="transmembrane region" description="Helical" evidence="8">
    <location>
        <begin position="140"/>
        <end position="159"/>
    </location>
</feature>
<feature type="transmembrane region" description="Helical" evidence="8">
    <location>
        <begin position="196"/>
        <end position="218"/>
    </location>
</feature>
<dbReference type="GO" id="GO:0022857">
    <property type="term" value="F:transmembrane transporter activity"/>
    <property type="evidence" value="ECO:0007669"/>
    <property type="project" value="InterPro"/>
</dbReference>
<evidence type="ECO:0000256" key="3">
    <source>
        <dbReference type="ARBA" id="ARBA00022475"/>
    </source>
</evidence>
<dbReference type="GO" id="GO:0005886">
    <property type="term" value="C:plasma membrane"/>
    <property type="evidence" value="ECO:0007669"/>
    <property type="project" value="UniProtKB-SubCell"/>
</dbReference>
<feature type="compositionally biased region" description="Basic and acidic residues" evidence="7">
    <location>
        <begin position="25"/>
        <end position="70"/>
    </location>
</feature>
<dbReference type="SUPFAM" id="SSF103473">
    <property type="entry name" value="MFS general substrate transporter"/>
    <property type="match status" value="1"/>
</dbReference>
<protein>
    <submittedName>
        <fullName evidence="10">MFS transporter</fullName>
    </submittedName>
</protein>
<feature type="transmembrane region" description="Helical" evidence="8">
    <location>
        <begin position="424"/>
        <end position="444"/>
    </location>
</feature>
<feature type="transmembrane region" description="Helical" evidence="8">
    <location>
        <begin position="259"/>
        <end position="279"/>
    </location>
</feature>
<dbReference type="CDD" id="cd17321">
    <property type="entry name" value="MFS_MMR_MDR_like"/>
    <property type="match status" value="1"/>
</dbReference>
<dbReference type="InterPro" id="IPR004638">
    <property type="entry name" value="EmrB-like"/>
</dbReference>
<dbReference type="RefSeq" id="WP_134757805.1">
    <property type="nucleotide sequence ID" value="NZ_MYFO02000001.1"/>
</dbReference>
<dbReference type="Gene3D" id="1.20.1250.20">
    <property type="entry name" value="MFS general substrate transporter like domains"/>
    <property type="match status" value="1"/>
</dbReference>
<dbReference type="PROSITE" id="PS50850">
    <property type="entry name" value="MFS"/>
    <property type="match status" value="1"/>
</dbReference>
<evidence type="ECO:0000259" key="9">
    <source>
        <dbReference type="PROSITE" id="PS50850"/>
    </source>
</evidence>
<keyword evidence="4 8" id="KW-0812">Transmembrane</keyword>
<feature type="transmembrane region" description="Helical" evidence="8">
    <location>
        <begin position="399"/>
        <end position="417"/>
    </location>
</feature>
<dbReference type="Proteomes" id="UP000298246">
    <property type="component" value="Unassembled WGS sequence"/>
</dbReference>
<feature type="transmembrane region" description="Helical" evidence="8">
    <location>
        <begin position="542"/>
        <end position="562"/>
    </location>
</feature>
<dbReference type="OrthoDB" id="102502at2"/>
<dbReference type="EMBL" id="MYFO01000074">
    <property type="protein sequence ID" value="TFE82672.1"/>
    <property type="molecule type" value="Genomic_DNA"/>
</dbReference>
<gene>
    <name evidence="10" type="ORF">B5M42_24700</name>
</gene>
<dbReference type="NCBIfam" id="TIGR00711">
    <property type="entry name" value="efflux_EmrB"/>
    <property type="match status" value="1"/>
</dbReference>
<feature type="transmembrane region" description="Helical" evidence="8">
    <location>
        <begin position="100"/>
        <end position="120"/>
    </location>
</feature>
<feature type="transmembrane region" description="Helical" evidence="8">
    <location>
        <begin position="360"/>
        <end position="387"/>
    </location>
</feature>
<feature type="transmembrane region" description="Helical" evidence="8">
    <location>
        <begin position="490"/>
        <end position="514"/>
    </location>
</feature>
<dbReference type="PANTHER" id="PTHR42718:SF46">
    <property type="entry name" value="BLR6921 PROTEIN"/>
    <property type="match status" value="1"/>
</dbReference>
<feature type="transmembrane region" description="Helical" evidence="8">
    <location>
        <begin position="171"/>
        <end position="190"/>
    </location>
</feature>
<dbReference type="InterPro" id="IPR020846">
    <property type="entry name" value="MFS_dom"/>
</dbReference>
<dbReference type="Pfam" id="PF07690">
    <property type="entry name" value="MFS_1"/>
    <property type="match status" value="1"/>
</dbReference>
<feature type="region of interest" description="Disordered" evidence="7">
    <location>
        <begin position="1"/>
        <end position="95"/>
    </location>
</feature>
<evidence type="ECO:0000313" key="10">
    <source>
        <dbReference type="EMBL" id="TFE82672.1"/>
    </source>
</evidence>
<dbReference type="InterPro" id="IPR011701">
    <property type="entry name" value="MFS"/>
</dbReference>
<evidence type="ECO:0000313" key="11">
    <source>
        <dbReference type="Proteomes" id="UP000298246"/>
    </source>
</evidence>
<comment type="caution">
    <text evidence="10">The sequence shown here is derived from an EMBL/GenBank/DDBJ whole genome shotgun (WGS) entry which is preliminary data.</text>
</comment>
<feature type="transmembrane region" description="Helical" evidence="8">
    <location>
        <begin position="291"/>
        <end position="310"/>
    </location>
</feature>
<accession>A0A4Y8PPD5</accession>
<comment type="subcellular location">
    <subcellularLocation>
        <location evidence="1">Cell membrane</location>
        <topology evidence="1">Multi-pass membrane protein</topology>
    </subcellularLocation>
</comment>
<proteinExistence type="predicted"/>
<evidence type="ECO:0000256" key="8">
    <source>
        <dbReference type="SAM" id="Phobius"/>
    </source>
</evidence>
<feature type="transmembrane region" description="Helical" evidence="8">
    <location>
        <begin position="450"/>
        <end position="469"/>
    </location>
</feature>
<keyword evidence="5 8" id="KW-1133">Transmembrane helix</keyword>
<keyword evidence="3" id="KW-1003">Cell membrane</keyword>
<sequence>MSGDGLADDSGDRATGRRPAASFERGQDLESKRETKPGDGSGREGEKEPLSASGHEPRDQRKYDSVRENGRGQQSGPGRPVGSRPEEPGSQQEQHDAGGWYPWLVLTVTSLGAFLVVVNAGSLNVALPEISKHFHANAMTSSWILLSFMLVNTVLILVFGQISDIFGRKKLYLGGMALFTLASLASGFAPSAGALIALRILQAAGGAFVVVNTTALITDAFPPARLGTGLGINVLTASAAQLVGPVVGGLLAAHWGWRWVFWFNVPVGVVAVLWGMWILRPAPGRSTRERVDAPGGALLFLALGGLVMAMSEIGELGWRNPSVLVGLVLFAIFTPSFVWRELRAASPLLDLQLLRSRSYVMANAANFLNAFSRTAVVLLFGLFFQFAYGMSAFEAGYRIIPVVIGVLAVSPIAGLLTRRFSTKLLASTGMGISMAGLALLLLTIGPELSYGLTALAMLLVGCGAGLFLTPNTTDIMSSVPSSRRGVANGLRSMLGNMGQVLSTAVALSIAGAGLPEPLKNVLYAGADAALSRQELALIVHGYRWALAVLLLALVLGLLTSLLRSGRRPDASRV</sequence>
<feature type="domain" description="Major facilitator superfamily (MFS) profile" evidence="9">
    <location>
        <begin position="105"/>
        <end position="568"/>
    </location>
</feature>
<feature type="transmembrane region" description="Helical" evidence="8">
    <location>
        <begin position="322"/>
        <end position="339"/>
    </location>
</feature>
<dbReference type="AlphaFoldDB" id="A0A4Y8PPD5"/>
<evidence type="ECO:0000256" key="5">
    <source>
        <dbReference type="ARBA" id="ARBA00022989"/>
    </source>
</evidence>
<evidence type="ECO:0000256" key="7">
    <source>
        <dbReference type="SAM" id="MobiDB-lite"/>
    </source>
</evidence>
<keyword evidence="6 8" id="KW-0472">Membrane</keyword>
<keyword evidence="2" id="KW-0813">Transport</keyword>
<evidence type="ECO:0000256" key="2">
    <source>
        <dbReference type="ARBA" id="ARBA00022448"/>
    </source>
</evidence>